<evidence type="ECO:0000313" key="1">
    <source>
        <dbReference type="EMBL" id="MEX0429717.1"/>
    </source>
</evidence>
<name>A0ABV3T3D5_9ACTN</name>
<protein>
    <recommendedName>
        <fullName evidence="3">LLM class flavin-dependent oxidoreductase</fullName>
    </recommendedName>
</protein>
<proteinExistence type="predicted"/>
<comment type="caution">
    <text evidence="1">The sequence shown here is derived from an EMBL/GenBank/DDBJ whole genome shotgun (WGS) entry which is preliminary data.</text>
</comment>
<dbReference type="Proteomes" id="UP001556631">
    <property type="component" value="Unassembled WGS sequence"/>
</dbReference>
<sequence length="67" mass="7448">MDLGLHHFTFTHPEGRPLEDTDAFLADMEEYAALGISLVALMPPQYVDPVPWATQVVGDVLPRLTQI</sequence>
<gene>
    <name evidence="1" type="ORF">AB3X52_19030</name>
</gene>
<evidence type="ECO:0000313" key="2">
    <source>
        <dbReference type="Proteomes" id="UP001556631"/>
    </source>
</evidence>
<dbReference type="EMBL" id="JBFPJR010000058">
    <property type="protein sequence ID" value="MEX0429717.1"/>
    <property type="molecule type" value="Genomic_DNA"/>
</dbReference>
<accession>A0ABV3T3D5</accession>
<evidence type="ECO:0008006" key="3">
    <source>
        <dbReference type="Google" id="ProtNLM"/>
    </source>
</evidence>
<dbReference type="RefSeq" id="WP_367995683.1">
    <property type="nucleotide sequence ID" value="NZ_JBFPJR010000058.1"/>
</dbReference>
<reference evidence="1 2" key="1">
    <citation type="submission" date="2024-07" db="EMBL/GenBank/DDBJ databases">
        <authorList>
            <person name="Lee S."/>
            <person name="Kang M."/>
        </authorList>
    </citation>
    <scope>NUCLEOTIDE SEQUENCE [LARGE SCALE GENOMIC DNA]</scope>
    <source>
        <strain evidence="1 2">DS6</strain>
    </source>
</reference>
<organism evidence="1 2">
    <name type="scientific">Nocardioides eburneus</name>
    <dbReference type="NCBI Taxonomy" id="3231482"/>
    <lineage>
        <taxon>Bacteria</taxon>
        <taxon>Bacillati</taxon>
        <taxon>Actinomycetota</taxon>
        <taxon>Actinomycetes</taxon>
        <taxon>Propionibacteriales</taxon>
        <taxon>Nocardioidaceae</taxon>
        <taxon>Nocardioides</taxon>
    </lineage>
</organism>
<keyword evidence="2" id="KW-1185">Reference proteome</keyword>